<dbReference type="InterPro" id="IPR001387">
    <property type="entry name" value="Cro/C1-type_HTH"/>
</dbReference>
<evidence type="ECO:0000313" key="3">
    <source>
        <dbReference type="Proteomes" id="UP001156882"/>
    </source>
</evidence>
<protein>
    <recommendedName>
        <fullName evidence="1">HTH cro/C1-type domain-containing protein</fullName>
    </recommendedName>
</protein>
<evidence type="ECO:0000313" key="2">
    <source>
        <dbReference type="EMBL" id="GLS21949.1"/>
    </source>
</evidence>
<dbReference type="InterPro" id="IPR010982">
    <property type="entry name" value="Lambda_DNA-bd_dom_sf"/>
</dbReference>
<gene>
    <name evidence="2" type="ORF">GCM10007874_49660</name>
</gene>
<dbReference type="Proteomes" id="UP001156882">
    <property type="component" value="Unassembled WGS sequence"/>
</dbReference>
<dbReference type="CDD" id="cd00093">
    <property type="entry name" value="HTH_XRE"/>
    <property type="match status" value="1"/>
</dbReference>
<keyword evidence="3" id="KW-1185">Reference proteome</keyword>
<dbReference type="SMART" id="SM00530">
    <property type="entry name" value="HTH_XRE"/>
    <property type="match status" value="1"/>
</dbReference>
<organism evidence="2 3">
    <name type="scientific">Labrys miyagiensis</name>
    <dbReference type="NCBI Taxonomy" id="346912"/>
    <lineage>
        <taxon>Bacteria</taxon>
        <taxon>Pseudomonadati</taxon>
        <taxon>Pseudomonadota</taxon>
        <taxon>Alphaproteobacteria</taxon>
        <taxon>Hyphomicrobiales</taxon>
        <taxon>Xanthobacteraceae</taxon>
        <taxon>Labrys</taxon>
    </lineage>
</organism>
<evidence type="ECO:0000259" key="1">
    <source>
        <dbReference type="PROSITE" id="PS50943"/>
    </source>
</evidence>
<accession>A0ABQ6CQC6</accession>
<dbReference type="EMBL" id="BSPC01000054">
    <property type="protein sequence ID" value="GLS21949.1"/>
    <property type="molecule type" value="Genomic_DNA"/>
</dbReference>
<dbReference type="Gene3D" id="1.10.260.40">
    <property type="entry name" value="lambda repressor-like DNA-binding domains"/>
    <property type="match status" value="1"/>
</dbReference>
<dbReference type="Pfam" id="PF01381">
    <property type="entry name" value="HTH_3"/>
    <property type="match status" value="1"/>
</dbReference>
<name>A0ABQ6CQC6_9HYPH</name>
<proteinExistence type="predicted"/>
<dbReference type="RefSeq" id="WP_284314939.1">
    <property type="nucleotide sequence ID" value="NZ_BSPC01000054.1"/>
</dbReference>
<reference evidence="3" key="1">
    <citation type="journal article" date="2019" name="Int. J. Syst. Evol. Microbiol.">
        <title>The Global Catalogue of Microorganisms (GCM) 10K type strain sequencing project: providing services to taxonomists for standard genome sequencing and annotation.</title>
        <authorList>
            <consortium name="The Broad Institute Genomics Platform"/>
            <consortium name="The Broad Institute Genome Sequencing Center for Infectious Disease"/>
            <person name="Wu L."/>
            <person name="Ma J."/>
        </authorList>
    </citation>
    <scope>NUCLEOTIDE SEQUENCE [LARGE SCALE GENOMIC DNA]</scope>
    <source>
        <strain evidence="3">NBRC 101365</strain>
    </source>
</reference>
<comment type="caution">
    <text evidence="2">The sequence shown here is derived from an EMBL/GenBank/DDBJ whole genome shotgun (WGS) entry which is preliminary data.</text>
</comment>
<feature type="domain" description="HTH cro/C1-type" evidence="1">
    <location>
        <begin position="25"/>
        <end position="72"/>
    </location>
</feature>
<dbReference type="PROSITE" id="PS50943">
    <property type="entry name" value="HTH_CROC1"/>
    <property type="match status" value="1"/>
</dbReference>
<dbReference type="SUPFAM" id="SSF47413">
    <property type="entry name" value="lambda repressor-like DNA-binding domains"/>
    <property type="match status" value="1"/>
</dbReference>
<sequence>MTYSQSDYENAHLSELPANVRGEIFRQIRTEKGYSLEDLAETCGLTASEILGVEAGDIANPSYVTRIAHALGLVAP</sequence>